<organism evidence="1 2">
    <name type="scientific">Astyanax mexicanus</name>
    <name type="common">Blind cave fish</name>
    <name type="synonym">Astyanax fasciatus mexicanus</name>
    <dbReference type="NCBI Taxonomy" id="7994"/>
    <lineage>
        <taxon>Eukaryota</taxon>
        <taxon>Metazoa</taxon>
        <taxon>Chordata</taxon>
        <taxon>Craniata</taxon>
        <taxon>Vertebrata</taxon>
        <taxon>Euteleostomi</taxon>
        <taxon>Actinopterygii</taxon>
        <taxon>Neopterygii</taxon>
        <taxon>Teleostei</taxon>
        <taxon>Ostariophysi</taxon>
        <taxon>Characiformes</taxon>
        <taxon>Characoidei</taxon>
        <taxon>Acestrorhamphidae</taxon>
        <taxon>Acestrorhamphinae</taxon>
        <taxon>Astyanax</taxon>
    </lineage>
</organism>
<dbReference type="AlphaFoldDB" id="A0A8T2M7S1"/>
<dbReference type="EMBL" id="JAICCE010000004">
    <property type="protein sequence ID" value="KAG9277972.1"/>
    <property type="molecule type" value="Genomic_DNA"/>
</dbReference>
<sequence length="138" mass="15701">MFCLSREQSPLRKEEKYSFAAWWSMWGEHGLLAEHFDEGEVNISQHTMKIFTVKEEGATEDEGTVLEGQEVLAGLGNVPQACAALLGFIYALNLQYPKPLTYTLEVFQKLFMEQDGLKLSPKVLSLKKQLLIKPCYLE</sequence>
<dbReference type="PANTHER" id="PTHR31025:SF25">
    <property type="entry name" value="ZINC FINGER (C2H2)-60"/>
    <property type="match status" value="1"/>
</dbReference>
<accession>A0A8T2M7S1</accession>
<name>A0A8T2M7S1_ASTMX</name>
<protein>
    <submittedName>
        <fullName evidence="1">Uncharacterized protein</fullName>
    </submittedName>
</protein>
<dbReference type="PANTHER" id="PTHR31025">
    <property type="entry name" value="SI:CH211-196P9.1-RELATED"/>
    <property type="match status" value="1"/>
</dbReference>
<proteinExistence type="predicted"/>
<dbReference type="Proteomes" id="UP000752171">
    <property type="component" value="Unassembled WGS sequence"/>
</dbReference>
<evidence type="ECO:0000313" key="2">
    <source>
        <dbReference type="Proteomes" id="UP000752171"/>
    </source>
</evidence>
<reference evidence="1 2" key="1">
    <citation type="submission" date="2021-07" db="EMBL/GenBank/DDBJ databases">
        <authorList>
            <person name="Imarazene B."/>
            <person name="Zahm M."/>
            <person name="Klopp C."/>
            <person name="Cabau C."/>
            <person name="Beille S."/>
            <person name="Jouanno E."/>
            <person name="Castinel A."/>
            <person name="Lluch J."/>
            <person name="Gil L."/>
            <person name="Kuchtly C."/>
            <person name="Lopez Roques C."/>
            <person name="Donnadieu C."/>
            <person name="Parrinello H."/>
            <person name="Journot L."/>
            <person name="Du K."/>
            <person name="Schartl M."/>
            <person name="Retaux S."/>
            <person name="Guiguen Y."/>
        </authorList>
    </citation>
    <scope>NUCLEOTIDE SEQUENCE [LARGE SCALE GENOMIC DNA]</scope>
    <source>
        <strain evidence="1">Pach_M1</strain>
        <tissue evidence="1">Testis</tissue>
    </source>
</reference>
<gene>
    <name evidence="1" type="ORF">AMEX_G5751</name>
</gene>
<comment type="caution">
    <text evidence="1">The sequence shown here is derived from an EMBL/GenBank/DDBJ whole genome shotgun (WGS) entry which is preliminary data.</text>
</comment>
<evidence type="ECO:0000313" key="1">
    <source>
        <dbReference type="EMBL" id="KAG9277972.1"/>
    </source>
</evidence>